<keyword evidence="2" id="KW-0521">NADP</keyword>
<evidence type="ECO:0000256" key="1">
    <source>
        <dbReference type="ARBA" id="ARBA00006484"/>
    </source>
</evidence>
<proteinExistence type="inferred from homology"/>
<dbReference type="SUPFAM" id="SSF51735">
    <property type="entry name" value="NAD(P)-binding Rossmann-fold domains"/>
    <property type="match status" value="1"/>
</dbReference>
<name>A0A3N1D9V4_9ACTN</name>
<dbReference type="InterPro" id="IPR036291">
    <property type="entry name" value="NAD(P)-bd_dom_sf"/>
</dbReference>
<gene>
    <name evidence="5" type="ORF">EDD29_7998</name>
</gene>
<reference evidence="5 6" key="1">
    <citation type="submission" date="2018-11" db="EMBL/GenBank/DDBJ databases">
        <title>Sequencing the genomes of 1000 actinobacteria strains.</title>
        <authorList>
            <person name="Klenk H.-P."/>
        </authorList>
    </citation>
    <scope>NUCLEOTIDE SEQUENCE [LARGE SCALE GENOMIC DNA]</scope>
    <source>
        <strain evidence="5 6">DSM 44254</strain>
    </source>
</reference>
<dbReference type="PANTHER" id="PTHR43490:SF99">
    <property type="entry name" value="SHORT-CHAIN DEHYDROGENASE_REDUCTASE"/>
    <property type="match status" value="1"/>
</dbReference>
<sequence>MIALITGASRGIGYETARGLLARDVEVIIGARDETKGRKAAADLGAGFVPLDVTSPESVAAAAAQITSEHGALDILVNNAGILRLEHNMVPSQSPLDDLKDTFETNVFGLVAVTNAMLPLLRASAAARIVNLSSELGSMTRMSDPADPNYGFNLLAYNASKAAVNMITISYAKELADTSVKVNAVNPGYCATELHGLPGPRTAAEGAAIAIALALDPDAPTGAHLEDAGAVPW</sequence>
<evidence type="ECO:0000256" key="4">
    <source>
        <dbReference type="RuleBase" id="RU000363"/>
    </source>
</evidence>
<dbReference type="EMBL" id="RJKE01000001">
    <property type="protein sequence ID" value="ROO90276.1"/>
    <property type="molecule type" value="Genomic_DNA"/>
</dbReference>
<comment type="similarity">
    <text evidence="1 4">Belongs to the short-chain dehydrogenases/reductases (SDR) family.</text>
</comment>
<dbReference type="Gene3D" id="3.40.50.720">
    <property type="entry name" value="NAD(P)-binding Rossmann-like Domain"/>
    <property type="match status" value="1"/>
</dbReference>
<dbReference type="InterPro" id="IPR002347">
    <property type="entry name" value="SDR_fam"/>
</dbReference>
<dbReference type="PANTHER" id="PTHR43490">
    <property type="entry name" value="(+)-NEOMENTHOL DEHYDROGENASE"/>
    <property type="match status" value="1"/>
</dbReference>
<evidence type="ECO:0000256" key="3">
    <source>
        <dbReference type="ARBA" id="ARBA00023002"/>
    </source>
</evidence>
<keyword evidence="3" id="KW-0560">Oxidoreductase</keyword>
<accession>A0A3N1D9V4</accession>
<dbReference type="Pfam" id="PF00106">
    <property type="entry name" value="adh_short"/>
    <property type="match status" value="1"/>
</dbReference>
<evidence type="ECO:0000256" key="2">
    <source>
        <dbReference type="ARBA" id="ARBA00022857"/>
    </source>
</evidence>
<dbReference type="PRINTS" id="PR00081">
    <property type="entry name" value="GDHRDH"/>
</dbReference>
<comment type="caution">
    <text evidence="5">The sequence shown here is derived from an EMBL/GenBank/DDBJ whole genome shotgun (WGS) entry which is preliminary data.</text>
</comment>
<organism evidence="5 6">
    <name type="scientific">Actinocorallia herbida</name>
    <dbReference type="NCBI Taxonomy" id="58109"/>
    <lineage>
        <taxon>Bacteria</taxon>
        <taxon>Bacillati</taxon>
        <taxon>Actinomycetota</taxon>
        <taxon>Actinomycetes</taxon>
        <taxon>Streptosporangiales</taxon>
        <taxon>Thermomonosporaceae</taxon>
        <taxon>Actinocorallia</taxon>
    </lineage>
</organism>
<dbReference type="RefSeq" id="WP_123669254.1">
    <property type="nucleotide sequence ID" value="NZ_RJKE01000001.1"/>
</dbReference>
<dbReference type="PRINTS" id="PR00080">
    <property type="entry name" value="SDRFAMILY"/>
</dbReference>
<keyword evidence="6" id="KW-1185">Reference proteome</keyword>
<protein>
    <submittedName>
        <fullName evidence="5">Short-subunit dehydrogenase</fullName>
    </submittedName>
</protein>
<dbReference type="OrthoDB" id="9781117at2"/>
<evidence type="ECO:0000313" key="5">
    <source>
        <dbReference type="EMBL" id="ROO90276.1"/>
    </source>
</evidence>
<dbReference type="PROSITE" id="PS00061">
    <property type="entry name" value="ADH_SHORT"/>
    <property type="match status" value="1"/>
</dbReference>
<dbReference type="InterPro" id="IPR020904">
    <property type="entry name" value="Sc_DH/Rdtase_CS"/>
</dbReference>
<evidence type="ECO:0000313" key="6">
    <source>
        <dbReference type="Proteomes" id="UP000272400"/>
    </source>
</evidence>
<dbReference type="AlphaFoldDB" id="A0A3N1D9V4"/>
<dbReference type="GO" id="GO:0016491">
    <property type="term" value="F:oxidoreductase activity"/>
    <property type="evidence" value="ECO:0007669"/>
    <property type="project" value="UniProtKB-KW"/>
</dbReference>
<dbReference type="Proteomes" id="UP000272400">
    <property type="component" value="Unassembled WGS sequence"/>
</dbReference>